<keyword evidence="9" id="KW-0560">Oxidoreductase</keyword>
<dbReference type="GO" id="GO:0020037">
    <property type="term" value="F:heme binding"/>
    <property type="evidence" value="ECO:0007669"/>
    <property type="project" value="InterPro"/>
</dbReference>
<dbReference type="InterPro" id="IPR010255">
    <property type="entry name" value="Haem_peroxidase_sf"/>
</dbReference>
<evidence type="ECO:0000256" key="14">
    <source>
        <dbReference type="PIRSR" id="PIRSR600823-3"/>
    </source>
</evidence>
<keyword evidence="5" id="KW-0575">Peroxidase</keyword>
<dbReference type="PANTHER" id="PTHR31388:SF5">
    <property type="entry name" value="PEROXIDASE"/>
    <property type="match status" value="1"/>
</dbReference>
<proteinExistence type="inferred from homology"/>
<comment type="catalytic activity">
    <reaction evidence="1">
        <text>2 a phenolic donor + H2O2 = 2 a phenolic radical donor + 2 H2O</text>
        <dbReference type="Rhea" id="RHEA:56136"/>
        <dbReference type="ChEBI" id="CHEBI:15377"/>
        <dbReference type="ChEBI" id="CHEBI:16240"/>
        <dbReference type="ChEBI" id="CHEBI:139520"/>
        <dbReference type="ChEBI" id="CHEBI:139521"/>
        <dbReference type="EC" id="1.11.1.7"/>
    </reaction>
</comment>
<dbReference type="GO" id="GO:0046872">
    <property type="term" value="F:metal ion binding"/>
    <property type="evidence" value="ECO:0007669"/>
    <property type="project" value="UniProtKB-KW"/>
</dbReference>
<feature type="active site" description="Proton acceptor" evidence="13">
    <location>
        <position position="67"/>
    </location>
</feature>
<dbReference type="PROSITE" id="PS00436">
    <property type="entry name" value="PEROXIDASE_2"/>
    <property type="match status" value="1"/>
</dbReference>
<dbReference type="PRINTS" id="PR00458">
    <property type="entry name" value="PEROXIDASE"/>
</dbReference>
<evidence type="ECO:0000313" key="20">
    <source>
        <dbReference type="EMBL" id="CAI0433623.1"/>
    </source>
</evidence>
<evidence type="ECO:0000256" key="9">
    <source>
        <dbReference type="ARBA" id="ARBA00023002"/>
    </source>
</evidence>
<organism evidence="20 21">
    <name type="scientific">Linum tenue</name>
    <dbReference type="NCBI Taxonomy" id="586396"/>
    <lineage>
        <taxon>Eukaryota</taxon>
        <taxon>Viridiplantae</taxon>
        <taxon>Streptophyta</taxon>
        <taxon>Embryophyta</taxon>
        <taxon>Tracheophyta</taxon>
        <taxon>Spermatophyta</taxon>
        <taxon>Magnoliopsida</taxon>
        <taxon>eudicotyledons</taxon>
        <taxon>Gunneridae</taxon>
        <taxon>Pentapetalae</taxon>
        <taxon>rosids</taxon>
        <taxon>fabids</taxon>
        <taxon>Malpighiales</taxon>
        <taxon>Linaceae</taxon>
        <taxon>Linum</taxon>
    </lineage>
</organism>
<dbReference type="PROSITE" id="PS50873">
    <property type="entry name" value="PEROXIDASE_4"/>
    <property type="match status" value="1"/>
</dbReference>
<evidence type="ECO:0000256" key="1">
    <source>
        <dbReference type="ARBA" id="ARBA00000189"/>
    </source>
</evidence>
<comment type="function">
    <text evidence="3">Removal of H(2)O(2), oxidation of toxic reductants, biosynthesis and degradation of lignin, suberization, auxin catabolism, response to environmental stresses such as wounding, pathogen attack and oxidative stress. These functions might be dependent on each isozyme/isoform in each plant tissue.</text>
</comment>
<evidence type="ECO:0000256" key="7">
    <source>
        <dbReference type="ARBA" id="ARBA00022723"/>
    </source>
</evidence>
<feature type="disulfide bond" evidence="16">
    <location>
        <begin position="69"/>
        <end position="74"/>
    </location>
</feature>
<dbReference type="PRINTS" id="PR00461">
    <property type="entry name" value="PLPEROXIDASE"/>
</dbReference>
<name>A0AAV0LHX3_9ROSI</name>
<evidence type="ECO:0000256" key="10">
    <source>
        <dbReference type="ARBA" id="ARBA00023004"/>
    </source>
</evidence>
<evidence type="ECO:0000256" key="15">
    <source>
        <dbReference type="PIRSR" id="PIRSR600823-4"/>
    </source>
</evidence>
<dbReference type="Gene3D" id="1.10.520.10">
    <property type="match status" value="1"/>
</dbReference>
<evidence type="ECO:0000259" key="19">
    <source>
        <dbReference type="PROSITE" id="PS50873"/>
    </source>
</evidence>
<comment type="cofactor">
    <cofactor evidence="2">
        <name>heme b</name>
        <dbReference type="ChEBI" id="CHEBI:60344"/>
    </cofactor>
</comment>
<evidence type="ECO:0000256" key="3">
    <source>
        <dbReference type="ARBA" id="ARBA00002322"/>
    </source>
</evidence>
<protein>
    <recommendedName>
        <fullName evidence="4">peroxidase</fullName>
        <ecNumber evidence="4">1.11.1.7</ecNumber>
    </recommendedName>
</protein>
<evidence type="ECO:0000256" key="18">
    <source>
        <dbReference type="SAM" id="SignalP"/>
    </source>
</evidence>
<dbReference type="SUPFAM" id="SSF48113">
    <property type="entry name" value="Heme-dependent peroxidases"/>
    <property type="match status" value="1"/>
</dbReference>
<dbReference type="PANTHER" id="PTHR31388">
    <property type="entry name" value="PEROXIDASE 72-RELATED"/>
    <property type="match status" value="1"/>
</dbReference>
<dbReference type="InterPro" id="IPR019794">
    <property type="entry name" value="Peroxidases_AS"/>
</dbReference>
<evidence type="ECO:0000256" key="16">
    <source>
        <dbReference type="PIRSR" id="PIRSR600823-5"/>
    </source>
</evidence>
<dbReference type="GO" id="GO:0006979">
    <property type="term" value="P:response to oxidative stress"/>
    <property type="evidence" value="ECO:0007669"/>
    <property type="project" value="InterPro"/>
</dbReference>
<dbReference type="FunFam" id="1.10.520.10:FF:000009">
    <property type="entry name" value="Peroxidase"/>
    <property type="match status" value="1"/>
</dbReference>
<dbReference type="AlphaFoldDB" id="A0AAV0LHX3"/>
<evidence type="ECO:0000256" key="8">
    <source>
        <dbReference type="ARBA" id="ARBA00022837"/>
    </source>
</evidence>
<dbReference type="InterPro" id="IPR002016">
    <property type="entry name" value="Haem_peroxidase"/>
</dbReference>
<comment type="cofactor">
    <cofactor evidence="14">
        <name>Ca(2+)</name>
        <dbReference type="ChEBI" id="CHEBI:29108"/>
    </cofactor>
    <text evidence="14">Binds 2 calcium ions per subunit.</text>
</comment>
<sequence length="148" mass="15723">MASSVAKFFFLSLLAVSLIASPGGAQLSANFYSTSCPNLLTIVRNQMTQAVNNDARMAASILRLFFHDCFVNGCDASVLLDDTTTLTGEKNAGPNQNSLRGFAVIDNIKTRVEAACNATVSCADILALAARDGVVLVIYILSPRISPY</sequence>
<keyword evidence="10" id="KW-0408">Iron</keyword>
<feature type="signal peptide" evidence="18">
    <location>
        <begin position="1"/>
        <end position="25"/>
    </location>
</feature>
<dbReference type="Proteomes" id="UP001154282">
    <property type="component" value="Unassembled WGS sequence"/>
</dbReference>
<keyword evidence="6" id="KW-0349">Heme</keyword>
<evidence type="ECO:0000256" key="17">
    <source>
        <dbReference type="RuleBase" id="RU004241"/>
    </source>
</evidence>
<feature type="binding site" evidence="14">
    <location>
        <position position="77"/>
    </location>
    <ligand>
        <name>Ca(2+)</name>
        <dbReference type="ChEBI" id="CHEBI:29108"/>
        <label>1</label>
    </ligand>
</feature>
<comment type="caution">
    <text evidence="20">The sequence shown here is derived from an EMBL/GenBank/DDBJ whole genome shotgun (WGS) entry which is preliminary data.</text>
</comment>
<feature type="binding site" evidence="14">
    <location>
        <position position="73"/>
    </location>
    <ligand>
        <name>Ca(2+)</name>
        <dbReference type="ChEBI" id="CHEBI:29108"/>
        <label>1</label>
    </ligand>
</feature>
<feature type="binding site" evidence="14">
    <location>
        <position position="89"/>
    </location>
    <ligand>
        <name>Ca(2+)</name>
        <dbReference type="ChEBI" id="CHEBI:29108"/>
        <label>1</label>
    </ligand>
</feature>
<feature type="domain" description="Plant heme peroxidase family profile" evidence="19">
    <location>
        <begin position="26"/>
        <end position="148"/>
    </location>
</feature>
<evidence type="ECO:0000313" key="21">
    <source>
        <dbReference type="Proteomes" id="UP001154282"/>
    </source>
</evidence>
<evidence type="ECO:0000256" key="12">
    <source>
        <dbReference type="ARBA" id="ARBA00023180"/>
    </source>
</evidence>
<feature type="binding site" evidence="14">
    <location>
        <position position="75"/>
    </location>
    <ligand>
        <name>Ca(2+)</name>
        <dbReference type="ChEBI" id="CHEBI:29108"/>
        <label>1</label>
    </ligand>
</feature>
<keyword evidence="7 14" id="KW-0479">Metal-binding</keyword>
<keyword evidence="18" id="KW-0732">Signal</keyword>
<evidence type="ECO:0000256" key="2">
    <source>
        <dbReference type="ARBA" id="ARBA00001970"/>
    </source>
</evidence>
<feature type="disulfide bond" evidence="16">
    <location>
        <begin position="36"/>
        <end position="116"/>
    </location>
</feature>
<keyword evidence="11 16" id="KW-1015">Disulfide bond</keyword>
<dbReference type="InterPro" id="IPR000823">
    <property type="entry name" value="Peroxidase_pln"/>
</dbReference>
<feature type="site" description="Transition state stabilizer" evidence="15">
    <location>
        <position position="63"/>
    </location>
</feature>
<evidence type="ECO:0000256" key="4">
    <source>
        <dbReference type="ARBA" id="ARBA00012313"/>
    </source>
</evidence>
<accession>A0AAV0LHX3</accession>
<dbReference type="EC" id="1.11.1.7" evidence="4"/>
<evidence type="ECO:0000256" key="6">
    <source>
        <dbReference type="ARBA" id="ARBA00022617"/>
    </source>
</evidence>
<dbReference type="EMBL" id="CAMGYJ010000006">
    <property type="protein sequence ID" value="CAI0433623.1"/>
    <property type="molecule type" value="Genomic_DNA"/>
</dbReference>
<gene>
    <name evidence="20" type="ORF">LITE_LOCUS23960</name>
</gene>
<evidence type="ECO:0000256" key="13">
    <source>
        <dbReference type="PIRSR" id="PIRSR600823-1"/>
    </source>
</evidence>
<comment type="similarity">
    <text evidence="17">Belongs to the peroxidase family.</text>
</comment>
<feature type="binding site" evidence="14">
    <location>
        <position position="68"/>
    </location>
    <ligand>
        <name>Ca(2+)</name>
        <dbReference type="ChEBI" id="CHEBI:29108"/>
        <label>1</label>
    </ligand>
</feature>
<feature type="binding site" evidence="14">
    <location>
        <position position="71"/>
    </location>
    <ligand>
        <name>Ca(2+)</name>
        <dbReference type="ChEBI" id="CHEBI:29108"/>
        <label>1</label>
    </ligand>
</feature>
<evidence type="ECO:0000256" key="11">
    <source>
        <dbReference type="ARBA" id="ARBA00023157"/>
    </source>
</evidence>
<reference evidence="20" key="1">
    <citation type="submission" date="2022-08" db="EMBL/GenBank/DDBJ databases">
        <authorList>
            <person name="Gutierrez-Valencia J."/>
        </authorList>
    </citation>
    <scope>NUCLEOTIDE SEQUENCE</scope>
</reference>
<dbReference type="GO" id="GO:0140825">
    <property type="term" value="F:lactoperoxidase activity"/>
    <property type="evidence" value="ECO:0007669"/>
    <property type="project" value="UniProtKB-EC"/>
</dbReference>
<keyword evidence="21" id="KW-1185">Reference proteome</keyword>
<keyword evidence="8 14" id="KW-0106">Calcium</keyword>
<keyword evidence="12" id="KW-0325">Glycoprotein</keyword>
<evidence type="ECO:0000256" key="5">
    <source>
        <dbReference type="ARBA" id="ARBA00022559"/>
    </source>
</evidence>
<dbReference type="Pfam" id="PF00141">
    <property type="entry name" value="peroxidase"/>
    <property type="match status" value="1"/>
</dbReference>
<feature type="chain" id="PRO_5043336899" description="peroxidase" evidence="18">
    <location>
        <begin position="26"/>
        <end position="148"/>
    </location>
</feature>